<dbReference type="InterPro" id="IPR001214">
    <property type="entry name" value="SET_dom"/>
</dbReference>
<keyword evidence="3" id="KW-1185">Reference proteome</keyword>
<feature type="domain" description="SET" evidence="1">
    <location>
        <begin position="108"/>
        <end position="250"/>
    </location>
</feature>
<name>A0ABP1CTH0_9APHY</name>
<dbReference type="CDD" id="cd20071">
    <property type="entry name" value="SET_SMYD"/>
    <property type="match status" value="1"/>
</dbReference>
<organism evidence="2 3">
    <name type="scientific">Somion occarium</name>
    <dbReference type="NCBI Taxonomy" id="3059160"/>
    <lineage>
        <taxon>Eukaryota</taxon>
        <taxon>Fungi</taxon>
        <taxon>Dikarya</taxon>
        <taxon>Basidiomycota</taxon>
        <taxon>Agaricomycotina</taxon>
        <taxon>Agaricomycetes</taxon>
        <taxon>Polyporales</taxon>
        <taxon>Cerrenaceae</taxon>
        <taxon>Somion</taxon>
    </lineage>
</organism>
<dbReference type="Gene3D" id="2.170.270.10">
    <property type="entry name" value="SET domain"/>
    <property type="match status" value="1"/>
</dbReference>
<sequence>MTTPSQSRPISPGIYADFSHLFSGGATAFVEIPNGPPRNLEAEYWPSIDETPEKLEEMKETFTFTTLPPYDPDHPDEWPVTEAILMGDMEEALLAFPGFPTSFEPPPKKHEVRPIPGIGYGMFATEDIAVGDLIIRERPLVILTPIAPVVAPRLVLVERLTDENREAFFALHNCKGPDLDPVIGIINTNAVHATLPGFKGPCAAVCKEISRANHSCSPNALFSWDIASFSESLHAIWPIAKGEQIYVCYGDQYAPRDTRREFLLRRYKFHCKCYSCGLPDADSRRSDTRRAILEKSTRQDAIDFAKTYSDTVVHKWLHDLSAPDDAVIKRCKALFKMMGDERLLGYSLWLQYQRICAVYCALGDAENAREWAQKAAAWSRSRYHDDCGWDAVARAPQNTAWWTLRVLLKKAMNMWP</sequence>
<dbReference type="InterPro" id="IPR011990">
    <property type="entry name" value="TPR-like_helical_dom_sf"/>
</dbReference>
<evidence type="ECO:0000313" key="2">
    <source>
        <dbReference type="EMBL" id="CAL1698976.1"/>
    </source>
</evidence>
<dbReference type="PANTHER" id="PTHR47332:SF4">
    <property type="entry name" value="SET DOMAIN-CONTAINING PROTEIN 5"/>
    <property type="match status" value="1"/>
</dbReference>
<reference evidence="3" key="1">
    <citation type="submission" date="2024-04" db="EMBL/GenBank/DDBJ databases">
        <authorList>
            <person name="Shaw F."/>
            <person name="Minotto A."/>
        </authorList>
    </citation>
    <scope>NUCLEOTIDE SEQUENCE [LARGE SCALE GENOMIC DNA]</scope>
</reference>
<dbReference type="InterPro" id="IPR046341">
    <property type="entry name" value="SET_dom_sf"/>
</dbReference>
<dbReference type="Proteomes" id="UP001497453">
    <property type="component" value="Chromosome 11"/>
</dbReference>
<gene>
    <name evidence="2" type="ORF">GFSPODELE1_LOCUS2435</name>
</gene>
<dbReference type="EMBL" id="OZ037954">
    <property type="protein sequence ID" value="CAL1698976.1"/>
    <property type="molecule type" value="Genomic_DNA"/>
</dbReference>
<proteinExistence type="predicted"/>
<dbReference type="SMART" id="SM00317">
    <property type="entry name" value="SET"/>
    <property type="match status" value="1"/>
</dbReference>
<protein>
    <recommendedName>
        <fullName evidence="1">SET domain-containing protein</fullName>
    </recommendedName>
</protein>
<accession>A0ABP1CTH0</accession>
<dbReference type="InterPro" id="IPR053185">
    <property type="entry name" value="SET_domain_protein"/>
</dbReference>
<dbReference type="Pfam" id="PF00856">
    <property type="entry name" value="SET"/>
    <property type="match status" value="1"/>
</dbReference>
<dbReference type="PANTHER" id="PTHR47332">
    <property type="entry name" value="SET DOMAIN-CONTAINING PROTEIN 5"/>
    <property type="match status" value="1"/>
</dbReference>
<evidence type="ECO:0000313" key="3">
    <source>
        <dbReference type="Proteomes" id="UP001497453"/>
    </source>
</evidence>
<dbReference type="PROSITE" id="PS50280">
    <property type="entry name" value="SET"/>
    <property type="match status" value="1"/>
</dbReference>
<dbReference type="SUPFAM" id="SSF82199">
    <property type="entry name" value="SET domain"/>
    <property type="match status" value="1"/>
</dbReference>
<dbReference type="Gene3D" id="1.25.40.10">
    <property type="entry name" value="Tetratricopeptide repeat domain"/>
    <property type="match status" value="1"/>
</dbReference>
<evidence type="ECO:0000259" key="1">
    <source>
        <dbReference type="PROSITE" id="PS50280"/>
    </source>
</evidence>